<name>H9UFQ0_SPIAZ</name>
<dbReference type="RefSeq" id="WP_014454341.1">
    <property type="nucleotide sequence ID" value="NC_017098.1"/>
</dbReference>
<keyword evidence="2" id="KW-1185">Reference proteome</keyword>
<evidence type="ECO:0000313" key="2">
    <source>
        <dbReference type="Proteomes" id="UP000007383"/>
    </source>
</evidence>
<accession>H9UFQ0</accession>
<organism evidence="1 2">
    <name type="scientific">Spirochaeta africana (strain ATCC 700263 / DSM 8902 / Z-7692)</name>
    <dbReference type="NCBI Taxonomy" id="889378"/>
    <lineage>
        <taxon>Bacteria</taxon>
        <taxon>Pseudomonadati</taxon>
        <taxon>Spirochaetota</taxon>
        <taxon>Spirochaetia</taxon>
        <taxon>Spirochaetales</taxon>
        <taxon>Spirochaetaceae</taxon>
        <taxon>Spirochaeta</taxon>
    </lineage>
</organism>
<gene>
    <name evidence="1" type="ordered locus">Spiaf_0235</name>
</gene>
<dbReference type="HOGENOM" id="CLU_2720343_0_0_12"/>
<dbReference type="KEGG" id="sfc:Spiaf_0235"/>
<dbReference type="STRING" id="889378.Spiaf_0235"/>
<dbReference type="AlphaFoldDB" id="H9UFQ0"/>
<protein>
    <submittedName>
        <fullName evidence="1">Uncharacterized protein</fullName>
    </submittedName>
</protein>
<dbReference type="PATRIC" id="fig|889378.3.peg.237"/>
<sequence length="77" mass="8796">MTLFRIKGMHGIETYMEILREEDDGFHIHIHSSTPYGESDSEEYISSDLFDSCLRTGYLIPVPLPAHQIKPLMRTAG</sequence>
<dbReference type="EMBL" id="CP003282">
    <property type="protein sequence ID" value="AFG36343.1"/>
    <property type="molecule type" value="Genomic_DNA"/>
</dbReference>
<dbReference type="OrthoDB" id="361497at2"/>
<reference evidence="2" key="1">
    <citation type="journal article" date="2013" name="Stand. Genomic Sci.">
        <title>Complete genome sequence of the halophilic bacterium Spirochaeta africana type strain (Z-7692(T)) from the alkaline Lake Magadi in the East African Rift.</title>
        <authorList>
            <person name="Liolos K."/>
            <person name="Abt B."/>
            <person name="Scheuner C."/>
            <person name="Teshima H."/>
            <person name="Held B."/>
            <person name="Lapidus A."/>
            <person name="Nolan M."/>
            <person name="Lucas S."/>
            <person name="Deshpande S."/>
            <person name="Cheng J.F."/>
            <person name="Tapia R."/>
            <person name="Goodwin L.A."/>
            <person name="Pitluck S."/>
            <person name="Pagani I."/>
            <person name="Ivanova N."/>
            <person name="Mavromatis K."/>
            <person name="Mikhailova N."/>
            <person name="Huntemann M."/>
            <person name="Pati A."/>
            <person name="Chen A."/>
            <person name="Palaniappan K."/>
            <person name="Land M."/>
            <person name="Rohde M."/>
            <person name="Tindall B.J."/>
            <person name="Detter J.C."/>
            <person name="Goker M."/>
            <person name="Bristow J."/>
            <person name="Eisen J.A."/>
            <person name="Markowitz V."/>
            <person name="Hugenholtz P."/>
            <person name="Woyke T."/>
            <person name="Klenk H.P."/>
            <person name="Kyrpides N.C."/>
        </authorList>
    </citation>
    <scope>NUCLEOTIDE SEQUENCE</scope>
    <source>
        <strain evidence="2">ATCC 700263 / DSM 8902 / Z-7692</strain>
    </source>
</reference>
<evidence type="ECO:0000313" key="1">
    <source>
        <dbReference type="EMBL" id="AFG36343.1"/>
    </source>
</evidence>
<dbReference type="Proteomes" id="UP000007383">
    <property type="component" value="Chromosome"/>
</dbReference>
<proteinExistence type="predicted"/>